<evidence type="ECO:0000259" key="4">
    <source>
        <dbReference type="PROSITE" id="PS50199"/>
    </source>
</evidence>
<dbReference type="Proteomes" id="UP000283700">
    <property type="component" value="Unassembled WGS sequence"/>
</dbReference>
<dbReference type="AlphaFoldDB" id="A0A415TTW5"/>
<keyword evidence="2" id="KW-0863">Zinc-finger</keyword>
<accession>A0A415TTW5</accession>
<reference evidence="5 6" key="1">
    <citation type="submission" date="2018-08" db="EMBL/GenBank/DDBJ databases">
        <title>A genome reference for cultivated species of the human gut microbiota.</title>
        <authorList>
            <person name="Zou Y."/>
            <person name="Xue W."/>
            <person name="Luo G."/>
        </authorList>
    </citation>
    <scope>NUCLEOTIDE SEQUENCE [LARGE SCALE GENOMIC DNA]</scope>
    <source>
        <strain evidence="5 6">AF31-17AC</strain>
    </source>
</reference>
<comment type="caution">
    <text evidence="5">The sequence shown here is derived from an EMBL/GenBank/DDBJ whole genome shotgun (WGS) entry which is preliminary data.</text>
</comment>
<evidence type="ECO:0000313" key="5">
    <source>
        <dbReference type="EMBL" id="RHN07414.1"/>
    </source>
</evidence>
<dbReference type="GO" id="GO:0008270">
    <property type="term" value="F:zinc ion binding"/>
    <property type="evidence" value="ECO:0007669"/>
    <property type="project" value="UniProtKB-KW"/>
</dbReference>
<dbReference type="PROSITE" id="PS50199">
    <property type="entry name" value="ZF_RANBP2_2"/>
    <property type="match status" value="1"/>
</dbReference>
<keyword evidence="3" id="KW-0862">Zinc</keyword>
<evidence type="ECO:0000256" key="2">
    <source>
        <dbReference type="ARBA" id="ARBA00022771"/>
    </source>
</evidence>
<keyword evidence="1" id="KW-0479">Metal-binding</keyword>
<organism evidence="5 6">
    <name type="scientific">Anaerobutyricum hallii</name>
    <dbReference type="NCBI Taxonomy" id="39488"/>
    <lineage>
        <taxon>Bacteria</taxon>
        <taxon>Bacillati</taxon>
        <taxon>Bacillota</taxon>
        <taxon>Clostridia</taxon>
        <taxon>Lachnospirales</taxon>
        <taxon>Lachnospiraceae</taxon>
        <taxon>Anaerobutyricum</taxon>
    </lineage>
</organism>
<evidence type="ECO:0000256" key="1">
    <source>
        <dbReference type="ARBA" id="ARBA00022723"/>
    </source>
</evidence>
<protein>
    <submittedName>
        <fullName evidence="5">Zinc ribbon domain-containing protein</fullName>
    </submittedName>
</protein>
<dbReference type="EMBL" id="QRQO01000070">
    <property type="protein sequence ID" value="RHN07414.1"/>
    <property type="molecule type" value="Genomic_DNA"/>
</dbReference>
<proteinExistence type="predicted"/>
<name>A0A415TTW5_9FIRM</name>
<dbReference type="InterPro" id="IPR001876">
    <property type="entry name" value="Znf_RanBP2"/>
</dbReference>
<dbReference type="RefSeq" id="WP_118486604.1">
    <property type="nucleotide sequence ID" value="NZ_QRQO01000070.1"/>
</dbReference>
<feature type="domain" description="RanBP2-type" evidence="4">
    <location>
        <begin position="15"/>
        <end position="44"/>
    </location>
</feature>
<dbReference type="PROSITE" id="PS01358">
    <property type="entry name" value="ZF_RANBP2_1"/>
    <property type="match status" value="1"/>
</dbReference>
<gene>
    <name evidence="5" type="ORF">DWZ29_15485</name>
</gene>
<sequence>MEKYTTQRLTESSWDNKEWICSICGRQNEEEFKYCPECGEKKPDHEETQTEITIKKLKRKGFENCEQLFRLLIHVGDEEGNLLGSYNMTLHGYATKQELINLLEDYLGYKGDYPATYKEYHLEIQDWPHHSLDSVYGVKEDFHVCELYSNEWNAVRKEYSERETDYEETWEEIRMKRKAYEQKYKVLVHLEDEEGNLLENYNVTLYGHDTEKELIDLLEDHWGYNKGVYKEYYLEVIDWPHNPGPSQWCTGSSLHVCEMEEREFRVIRRKYKKDIERPMESMYFLYGCPNSRDIEEKKEVETKIEIVYF</sequence>
<evidence type="ECO:0000313" key="6">
    <source>
        <dbReference type="Proteomes" id="UP000283700"/>
    </source>
</evidence>
<evidence type="ECO:0000256" key="3">
    <source>
        <dbReference type="ARBA" id="ARBA00022833"/>
    </source>
</evidence>